<gene>
    <name evidence="2" type="ORF">PHYEVI_LOCUS7082</name>
</gene>
<keyword evidence="3" id="KW-1185">Reference proteome</keyword>
<dbReference type="EMBL" id="OU900096">
    <property type="protein sequence ID" value="CAG9860733.1"/>
    <property type="molecule type" value="Genomic_DNA"/>
</dbReference>
<dbReference type="Proteomes" id="UP001153712">
    <property type="component" value="Chromosome 3"/>
</dbReference>
<keyword evidence="1" id="KW-1133">Transmembrane helix</keyword>
<protein>
    <submittedName>
        <fullName evidence="2">Uncharacterized protein</fullName>
    </submittedName>
</protein>
<dbReference type="AlphaFoldDB" id="A0A9N9TR96"/>
<evidence type="ECO:0000313" key="2">
    <source>
        <dbReference type="EMBL" id="CAG9860733.1"/>
    </source>
</evidence>
<name>A0A9N9TR96_PHYSR</name>
<keyword evidence="1" id="KW-0472">Membrane</keyword>
<reference evidence="2" key="1">
    <citation type="submission" date="2022-01" db="EMBL/GenBank/DDBJ databases">
        <authorList>
            <person name="King R."/>
        </authorList>
    </citation>
    <scope>NUCLEOTIDE SEQUENCE</scope>
</reference>
<feature type="transmembrane region" description="Helical" evidence="1">
    <location>
        <begin position="124"/>
        <end position="143"/>
    </location>
</feature>
<proteinExistence type="predicted"/>
<accession>A0A9N9TR96</accession>
<evidence type="ECO:0000256" key="1">
    <source>
        <dbReference type="SAM" id="Phobius"/>
    </source>
</evidence>
<sequence>MPRFSPFETDVETCSFFQEMFHGKLALIGEWTTMRFVFYSKCNLTQEQGNQVQVLMNPIFGTQMHFWPTKDSYFLTEEFSKGISVLRESGLIFYWQNVELDYKISGTGIEKTNVKFKTMSINKLILPLTLLFMGITAAFLVFLSELRRRKSPEH</sequence>
<organism evidence="2 3">
    <name type="scientific">Phyllotreta striolata</name>
    <name type="common">Striped flea beetle</name>
    <name type="synonym">Crioceris striolata</name>
    <dbReference type="NCBI Taxonomy" id="444603"/>
    <lineage>
        <taxon>Eukaryota</taxon>
        <taxon>Metazoa</taxon>
        <taxon>Ecdysozoa</taxon>
        <taxon>Arthropoda</taxon>
        <taxon>Hexapoda</taxon>
        <taxon>Insecta</taxon>
        <taxon>Pterygota</taxon>
        <taxon>Neoptera</taxon>
        <taxon>Endopterygota</taxon>
        <taxon>Coleoptera</taxon>
        <taxon>Polyphaga</taxon>
        <taxon>Cucujiformia</taxon>
        <taxon>Chrysomeloidea</taxon>
        <taxon>Chrysomelidae</taxon>
        <taxon>Galerucinae</taxon>
        <taxon>Alticini</taxon>
        <taxon>Phyllotreta</taxon>
    </lineage>
</organism>
<evidence type="ECO:0000313" key="3">
    <source>
        <dbReference type="Proteomes" id="UP001153712"/>
    </source>
</evidence>
<keyword evidence="1" id="KW-0812">Transmembrane</keyword>